<dbReference type="HOGENOM" id="CLU_2691131_0_0_1"/>
<evidence type="ECO:0000313" key="1">
    <source>
        <dbReference type="EMBL" id="EFH53911.1"/>
    </source>
</evidence>
<dbReference type="Proteomes" id="UP000008694">
    <property type="component" value="Unassembled WGS sequence"/>
</dbReference>
<reference evidence="2" key="1">
    <citation type="journal article" date="2011" name="Nat. Genet.">
        <title>The Arabidopsis lyrata genome sequence and the basis of rapid genome size change.</title>
        <authorList>
            <person name="Hu T.T."/>
            <person name="Pattyn P."/>
            <person name="Bakker E.G."/>
            <person name="Cao J."/>
            <person name="Cheng J.-F."/>
            <person name="Clark R.M."/>
            <person name="Fahlgren N."/>
            <person name="Fawcett J.A."/>
            <person name="Grimwood J."/>
            <person name="Gundlach H."/>
            <person name="Haberer G."/>
            <person name="Hollister J.D."/>
            <person name="Ossowski S."/>
            <person name="Ottilar R.P."/>
            <person name="Salamov A.A."/>
            <person name="Schneeberger K."/>
            <person name="Spannagl M."/>
            <person name="Wang X."/>
            <person name="Yang L."/>
            <person name="Nasrallah M.E."/>
            <person name="Bergelson J."/>
            <person name="Carrington J.C."/>
            <person name="Gaut B.S."/>
            <person name="Schmutz J."/>
            <person name="Mayer K.F.X."/>
            <person name="Van de Peer Y."/>
            <person name="Grigoriev I.V."/>
            <person name="Nordborg M."/>
            <person name="Weigel D."/>
            <person name="Guo Y.-L."/>
        </authorList>
    </citation>
    <scope>NUCLEOTIDE SEQUENCE [LARGE SCALE GENOMIC DNA]</scope>
    <source>
        <strain evidence="2">cv. MN47</strain>
    </source>
</reference>
<accession>D7LSF0</accession>
<protein>
    <submittedName>
        <fullName evidence="1">Uncharacterized protein</fullName>
    </submittedName>
</protein>
<name>D7LSF0_ARALL</name>
<dbReference type="Gramene" id="scaffold_501893.1">
    <property type="protein sequence ID" value="scaffold_501893.1"/>
    <property type="gene ID" value="scaffold_501893.1"/>
</dbReference>
<organism evidence="2">
    <name type="scientific">Arabidopsis lyrata subsp. lyrata</name>
    <name type="common">Lyre-leaved rock-cress</name>
    <dbReference type="NCBI Taxonomy" id="81972"/>
    <lineage>
        <taxon>Eukaryota</taxon>
        <taxon>Viridiplantae</taxon>
        <taxon>Streptophyta</taxon>
        <taxon>Embryophyta</taxon>
        <taxon>Tracheophyta</taxon>
        <taxon>Spermatophyta</taxon>
        <taxon>Magnoliopsida</taxon>
        <taxon>eudicotyledons</taxon>
        <taxon>Gunneridae</taxon>
        <taxon>Pentapetalae</taxon>
        <taxon>rosids</taxon>
        <taxon>malvids</taxon>
        <taxon>Brassicales</taxon>
        <taxon>Brassicaceae</taxon>
        <taxon>Camelineae</taxon>
        <taxon>Arabidopsis</taxon>
    </lineage>
</organism>
<sequence length="74" mass="8552">MTFNHDNHKIETIWNPPTLPNLRQFGVQNCPKLTRAATKCLRQELQSMMMVKLKAEALWLLDFLTLCVLGSSQH</sequence>
<dbReference type="AlphaFoldDB" id="D7LSF0"/>
<evidence type="ECO:0000313" key="2">
    <source>
        <dbReference type="Proteomes" id="UP000008694"/>
    </source>
</evidence>
<keyword evidence="2" id="KW-1185">Reference proteome</keyword>
<gene>
    <name evidence="1" type="ORF">ARALYDRAFT_906189</name>
</gene>
<proteinExistence type="predicted"/>
<dbReference type="EMBL" id="GL348717">
    <property type="protein sequence ID" value="EFH53911.1"/>
    <property type="molecule type" value="Genomic_DNA"/>
</dbReference>